<organism evidence="6 7">
    <name type="scientific">Colletotrichum tofieldiae</name>
    <dbReference type="NCBI Taxonomy" id="708197"/>
    <lineage>
        <taxon>Eukaryota</taxon>
        <taxon>Fungi</taxon>
        <taxon>Dikarya</taxon>
        <taxon>Ascomycota</taxon>
        <taxon>Pezizomycotina</taxon>
        <taxon>Sordariomycetes</taxon>
        <taxon>Hypocreomycetidae</taxon>
        <taxon>Glomerellales</taxon>
        <taxon>Glomerellaceae</taxon>
        <taxon>Colletotrichum</taxon>
        <taxon>Colletotrichum spaethianum species complex</taxon>
    </lineage>
</organism>
<feature type="transmembrane region" description="Helical" evidence="4">
    <location>
        <begin position="404"/>
        <end position="425"/>
    </location>
</feature>
<feature type="transmembrane region" description="Helical" evidence="4">
    <location>
        <begin position="431"/>
        <end position="453"/>
    </location>
</feature>
<dbReference type="EMBL" id="LFIV01000214">
    <property type="protein sequence ID" value="KZL65612.1"/>
    <property type="molecule type" value="Genomic_DNA"/>
</dbReference>
<keyword evidence="4" id="KW-0472">Membrane</keyword>
<evidence type="ECO:0000256" key="1">
    <source>
        <dbReference type="ARBA" id="ARBA00004141"/>
    </source>
</evidence>
<feature type="transmembrane region" description="Helical" evidence="4">
    <location>
        <begin position="81"/>
        <end position="101"/>
    </location>
</feature>
<dbReference type="InterPro" id="IPR020846">
    <property type="entry name" value="MFS_dom"/>
</dbReference>
<dbReference type="InterPro" id="IPR050327">
    <property type="entry name" value="Proton-linked_MCT"/>
</dbReference>
<feature type="transmembrane region" description="Helical" evidence="4">
    <location>
        <begin position="164"/>
        <end position="188"/>
    </location>
</feature>
<evidence type="ECO:0000313" key="6">
    <source>
        <dbReference type="EMBL" id="KZL65612.1"/>
    </source>
</evidence>
<evidence type="ECO:0000256" key="2">
    <source>
        <dbReference type="ARBA" id="ARBA00006727"/>
    </source>
</evidence>
<dbReference type="Gene3D" id="1.20.1250.20">
    <property type="entry name" value="MFS general substrate transporter like domains"/>
    <property type="match status" value="2"/>
</dbReference>
<dbReference type="PANTHER" id="PTHR11360:SF234">
    <property type="entry name" value="MFS-TYPE TRANSPORTER DBAD-RELATED"/>
    <property type="match status" value="1"/>
</dbReference>
<feature type="transmembrane region" description="Helical" evidence="4">
    <location>
        <begin position="315"/>
        <end position="334"/>
    </location>
</feature>
<feature type="transmembrane region" description="Helical" evidence="4">
    <location>
        <begin position="277"/>
        <end position="295"/>
    </location>
</feature>
<keyword evidence="4" id="KW-1133">Transmembrane helix</keyword>
<dbReference type="AlphaFoldDB" id="A0A166NEZ5"/>
<dbReference type="OrthoDB" id="6509908at2759"/>
<feature type="transmembrane region" description="Helical" evidence="4">
    <location>
        <begin position="232"/>
        <end position="251"/>
    </location>
</feature>
<feature type="transmembrane region" description="Helical" evidence="4">
    <location>
        <begin position="367"/>
        <end position="392"/>
    </location>
</feature>
<evidence type="ECO:0000256" key="3">
    <source>
        <dbReference type="SAM" id="MobiDB-lite"/>
    </source>
</evidence>
<dbReference type="GO" id="GO:0022857">
    <property type="term" value="F:transmembrane transporter activity"/>
    <property type="evidence" value="ECO:0007669"/>
    <property type="project" value="InterPro"/>
</dbReference>
<dbReference type="InterPro" id="IPR011701">
    <property type="entry name" value="MFS"/>
</dbReference>
<comment type="subcellular location">
    <subcellularLocation>
        <location evidence="1">Membrane</location>
        <topology evidence="1">Multi-pass membrane protein</topology>
    </subcellularLocation>
</comment>
<dbReference type="Pfam" id="PF07690">
    <property type="entry name" value="MFS_1"/>
    <property type="match status" value="2"/>
</dbReference>
<dbReference type="SUPFAM" id="SSF103473">
    <property type="entry name" value="MFS general substrate transporter"/>
    <property type="match status" value="1"/>
</dbReference>
<feature type="domain" description="Major facilitator superfamily (MFS) profile" evidence="5">
    <location>
        <begin position="276"/>
        <end position="462"/>
    </location>
</feature>
<protein>
    <submittedName>
        <fullName evidence="6">Major facilitator superfamily transporter</fullName>
    </submittedName>
</protein>
<sequence length="462" mass="49034">MDYTSQPQSPATDTGSNNSGASTLQPGLASTSASTEHLRSAGAAQVTDGAETAVDEKRNIAAASPVPDGGLQAWLQVLGSWVIMLETWGLVSTFGVYQTYYETTMLPNESSSSISWIGSVQGSLLFFVGVLAGPLFDAGWFREILLAGLVLVILGQFMTSLCTLYWQVMLAQGICIGIGMGLIFLPSMAIMPQYFHRRRALAIGIASSGSPIGGIVFPILFSHLHVNVGFGWATRAIAFILLGLAVIPLMVMKTRTTPHGKAGLVVFDEGTWTDMPFLLFIVGSILVFLVLYVPFFYIELFSVDHDVWSLDQSQYLVTLLNVGSFFGRIIPGAFADKVGTINTLLACTLCSAVLAFGWLGMHNIGSLIVFTILYGAFSGGVVGLVPAAVVGLSPDLSKVGARMGATFTLAGVSLLVGPPVAGYILGDATSAEWLGMIGYVAGSLILAAFFYSFTRGLMVEKR</sequence>
<dbReference type="PROSITE" id="PS50850">
    <property type="entry name" value="MFS"/>
    <property type="match status" value="1"/>
</dbReference>
<feature type="transmembrane region" description="Helical" evidence="4">
    <location>
        <begin position="113"/>
        <end position="133"/>
    </location>
</feature>
<feature type="region of interest" description="Disordered" evidence="3">
    <location>
        <begin position="1"/>
        <end position="34"/>
    </location>
</feature>
<gene>
    <name evidence="6" type="ORF">CT0861_02951</name>
</gene>
<feature type="transmembrane region" description="Helical" evidence="4">
    <location>
        <begin position="140"/>
        <end position="158"/>
    </location>
</feature>
<proteinExistence type="inferred from homology"/>
<keyword evidence="7" id="KW-1185">Reference proteome</keyword>
<comment type="similarity">
    <text evidence="2">Belongs to the major facilitator superfamily. Monocarboxylate porter (TC 2.A.1.13) family.</text>
</comment>
<accession>A0A166NEZ5</accession>
<comment type="caution">
    <text evidence="6">The sequence shown here is derived from an EMBL/GenBank/DDBJ whole genome shotgun (WGS) entry which is preliminary data.</text>
</comment>
<evidence type="ECO:0000313" key="7">
    <source>
        <dbReference type="Proteomes" id="UP000076552"/>
    </source>
</evidence>
<evidence type="ECO:0000256" key="4">
    <source>
        <dbReference type="SAM" id="Phobius"/>
    </source>
</evidence>
<dbReference type="InterPro" id="IPR036259">
    <property type="entry name" value="MFS_trans_sf"/>
</dbReference>
<feature type="transmembrane region" description="Helical" evidence="4">
    <location>
        <begin position="200"/>
        <end position="220"/>
    </location>
</feature>
<dbReference type="GO" id="GO:0016020">
    <property type="term" value="C:membrane"/>
    <property type="evidence" value="ECO:0007669"/>
    <property type="project" value="UniProtKB-SubCell"/>
</dbReference>
<dbReference type="PANTHER" id="PTHR11360">
    <property type="entry name" value="MONOCARBOXYLATE TRANSPORTER"/>
    <property type="match status" value="1"/>
</dbReference>
<evidence type="ECO:0000259" key="5">
    <source>
        <dbReference type="PROSITE" id="PS50850"/>
    </source>
</evidence>
<feature type="transmembrane region" description="Helical" evidence="4">
    <location>
        <begin position="341"/>
        <end position="361"/>
    </location>
</feature>
<reference evidence="6 7" key="1">
    <citation type="submission" date="2015-06" db="EMBL/GenBank/DDBJ databases">
        <title>Survival trade-offs in plant roots during colonization by closely related pathogenic and mutualistic fungi.</title>
        <authorList>
            <person name="Hacquard S."/>
            <person name="Kracher B."/>
            <person name="Hiruma K."/>
            <person name="Weinman A."/>
            <person name="Muench P."/>
            <person name="Garrido Oter R."/>
            <person name="Ver Loren van Themaat E."/>
            <person name="Dallerey J.-F."/>
            <person name="Damm U."/>
            <person name="Henrissat B."/>
            <person name="Lespinet O."/>
            <person name="Thon M."/>
            <person name="Kemen E."/>
            <person name="McHardy A.C."/>
            <person name="Schulze-Lefert P."/>
            <person name="O'Connell R.J."/>
        </authorList>
    </citation>
    <scope>NUCLEOTIDE SEQUENCE [LARGE SCALE GENOMIC DNA]</scope>
    <source>
        <strain evidence="6 7">0861</strain>
    </source>
</reference>
<keyword evidence="4" id="KW-0812">Transmembrane</keyword>
<dbReference type="Proteomes" id="UP000076552">
    <property type="component" value="Unassembled WGS sequence"/>
</dbReference>
<name>A0A166NEZ5_9PEZI</name>